<comment type="caution">
    <text evidence="2">The sequence shown here is derived from an EMBL/GenBank/DDBJ whole genome shotgun (WGS) entry which is preliminary data.</text>
</comment>
<reference evidence="2 3" key="1">
    <citation type="submission" date="2019-03" db="EMBL/GenBank/DDBJ databases">
        <title>Diversity of the mouse oral microbiome.</title>
        <authorList>
            <person name="Joseph S."/>
            <person name="Aduse-Opoku J."/>
            <person name="Curtis M."/>
            <person name="Wade W."/>
            <person name="Hashim A."/>
        </authorList>
    </citation>
    <scope>NUCLEOTIDE SEQUENCE [LARGE SCALE GENOMIC DNA]</scope>
    <source>
        <strain evidence="2 3">P2318</strain>
    </source>
</reference>
<evidence type="ECO:0000313" key="3">
    <source>
        <dbReference type="Proteomes" id="UP000298073"/>
    </source>
</evidence>
<dbReference type="AlphaFoldDB" id="A0A7K3MH66"/>
<name>A0A7K3MH66_9BACE</name>
<accession>A0A7K3MH66</accession>
<dbReference type="EMBL" id="SPPV01000029">
    <property type="protein sequence ID" value="TFU48359.1"/>
    <property type="molecule type" value="Genomic_DNA"/>
</dbReference>
<protein>
    <recommendedName>
        <fullName evidence="1">DUF676 domain-containing protein</fullName>
    </recommendedName>
</protein>
<gene>
    <name evidence="2" type="ORF">E4T97_13420</name>
</gene>
<dbReference type="InterPro" id="IPR029058">
    <property type="entry name" value="AB_hydrolase_fold"/>
</dbReference>
<organism evidence="2 3">
    <name type="scientific">Bacteroides acidifaciens</name>
    <dbReference type="NCBI Taxonomy" id="85831"/>
    <lineage>
        <taxon>Bacteria</taxon>
        <taxon>Pseudomonadati</taxon>
        <taxon>Bacteroidota</taxon>
        <taxon>Bacteroidia</taxon>
        <taxon>Bacteroidales</taxon>
        <taxon>Bacteroidaceae</taxon>
        <taxon>Bacteroides</taxon>
    </lineage>
</organism>
<dbReference type="SUPFAM" id="SSF49373">
    <property type="entry name" value="Invasin/intimin cell-adhesion fragments"/>
    <property type="match status" value="1"/>
</dbReference>
<dbReference type="Gene3D" id="3.40.50.1820">
    <property type="entry name" value="alpha/beta hydrolase"/>
    <property type="match status" value="1"/>
</dbReference>
<evidence type="ECO:0000259" key="1">
    <source>
        <dbReference type="Pfam" id="PF05057"/>
    </source>
</evidence>
<dbReference type="Gene3D" id="2.60.40.1080">
    <property type="match status" value="1"/>
</dbReference>
<dbReference type="OrthoDB" id="4535652at2"/>
<dbReference type="SUPFAM" id="SSF53474">
    <property type="entry name" value="alpha/beta-Hydrolases"/>
    <property type="match status" value="1"/>
</dbReference>
<evidence type="ECO:0000313" key="2">
    <source>
        <dbReference type="EMBL" id="TFU48359.1"/>
    </source>
</evidence>
<dbReference type="InterPro" id="IPR007751">
    <property type="entry name" value="DUF676_lipase-like"/>
</dbReference>
<dbReference type="InterPro" id="IPR008964">
    <property type="entry name" value="Invasin/intimin_cell_adhesion"/>
</dbReference>
<sequence>MMRKIIIRYGIILLLIITSVAHAYGQAVEENEKVRTFLDNMFGTLDKSKVPHGLLRDFAFELVDMDRFDGSSLTKTNSIDRQTYEMLLRTIRSSAVTIKPFEDVGNILVKQNSASSSPSTLTISALAYQYSVIKANALTDNLIQYNNGKVSDNYKNGTWQNPYETRYVVGFCGQDSILTSSSVSFKLDPNCWFTNLSCRTIEIDTGSGYRSINIGSAITENYTTDGTKDIKLRITLTNGKQLLSHTKIQVIGNTLTRSLANDYYLNYPQAIITGEPYRGLKTKAEVFVAYAPSNHTGRIKKPFIVVEGFDPRTRKKDGTVINKGSTTMASFYKNYIRDQGIYCPDLYLNYDIVYVDWDYSEEYIQANANTLIKVIQWVNAQKDNQENIATNVILGQSMGGVIARYALRKMEDAGMEHQVSLYISHDSPHLGANVPLGALYALYGLSSFLENKKTIGHFADKYADSGTLLTAIEKIAHSHAAKQLLVNYVDYGGELNNSEHYIWQNELATLGFPRGDNGREFRMLAIANGSYFVNTLPTSYLKVDFSASSDLIGLIPLVRWLTSPVLAWGLNDIWVGLLNLVPGKTTIKGLVEINPGTSFGGKVTDINLRYIKKCLWLVDVRHTIFSYTAHMNSNLLYDTYPSSYYDLAEAKKKIEGNQEDGIPIVGKYDYNVSMWNSIPFIPTSSALCVGHGQQNPTPNMFLQSPDIDNSPFGANIYKFAGLSSKHIDLPPLVLEWLNAQLDFGIIGPKQGFNGSQYIVNSKNIYNIEWSTNNPDIATIDQSGILTVTGNGIVRITAKGGNSLESSIEVMVGTPRFVLEDAIRKPGFYEIKSKCIDSQYAEFLNKYKNVLLYKWGIKTNDQPLVWFTSESPELHISTLEDNDNTTVYLKIIDSEGNESAPLFVRISGQDIYDLTYKTLVFNKDGRLFNDKGIELFYDFVTMPLKYRDETYDEFSNAEWSPVAAIVINDENVPRGIPWKRKGYIRDIIPPSEKERILSSPDGKVMIYKLQLLNFDGEIVQQTPFTIMYKSNYPNN</sequence>
<dbReference type="Proteomes" id="UP000298073">
    <property type="component" value="Unassembled WGS sequence"/>
</dbReference>
<dbReference type="RefSeq" id="WP_135038414.1">
    <property type="nucleotide sequence ID" value="NZ_CAMTRR010000007.1"/>
</dbReference>
<dbReference type="Pfam" id="PF05057">
    <property type="entry name" value="DUF676"/>
    <property type="match status" value="1"/>
</dbReference>
<feature type="domain" description="DUF676" evidence="1">
    <location>
        <begin position="369"/>
        <end position="436"/>
    </location>
</feature>
<proteinExistence type="predicted"/>